<reference evidence="1 2" key="1">
    <citation type="submission" date="2019-03" db="EMBL/GenBank/DDBJ databases">
        <title>First draft genome of Liparis tanakae, snailfish: a comprehensive survey of snailfish specific genes.</title>
        <authorList>
            <person name="Kim W."/>
            <person name="Song I."/>
            <person name="Jeong J.-H."/>
            <person name="Kim D."/>
            <person name="Kim S."/>
            <person name="Ryu S."/>
            <person name="Song J.Y."/>
            <person name="Lee S.K."/>
        </authorList>
    </citation>
    <scope>NUCLEOTIDE SEQUENCE [LARGE SCALE GENOMIC DNA]</scope>
    <source>
        <tissue evidence="1">Muscle</tissue>
    </source>
</reference>
<evidence type="ECO:0000313" key="2">
    <source>
        <dbReference type="Proteomes" id="UP000314294"/>
    </source>
</evidence>
<proteinExistence type="predicted"/>
<dbReference type="OrthoDB" id="10669887at2759"/>
<dbReference type="EMBL" id="SRLO01000786">
    <property type="protein sequence ID" value="TNN46505.1"/>
    <property type="molecule type" value="Genomic_DNA"/>
</dbReference>
<protein>
    <submittedName>
        <fullName evidence="1">Uncharacterized protein</fullName>
    </submittedName>
</protein>
<organism evidence="1 2">
    <name type="scientific">Liparis tanakae</name>
    <name type="common">Tanaka's snailfish</name>
    <dbReference type="NCBI Taxonomy" id="230148"/>
    <lineage>
        <taxon>Eukaryota</taxon>
        <taxon>Metazoa</taxon>
        <taxon>Chordata</taxon>
        <taxon>Craniata</taxon>
        <taxon>Vertebrata</taxon>
        <taxon>Euteleostomi</taxon>
        <taxon>Actinopterygii</taxon>
        <taxon>Neopterygii</taxon>
        <taxon>Teleostei</taxon>
        <taxon>Neoteleostei</taxon>
        <taxon>Acanthomorphata</taxon>
        <taxon>Eupercaria</taxon>
        <taxon>Perciformes</taxon>
        <taxon>Cottioidei</taxon>
        <taxon>Cottales</taxon>
        <taxon>Liparidae</taxon>
        <taxon>Liparis</taxon>
    </lineage>
</organism>
<dbReference type="AlphaFoldDB" id="A0A4Z2G083"/>
<gene>
    <name evidence="1" type="ORF">EYF80_043313</name>
</gene>
<sequence length="88" mass="9570">MYGVWSGASIKRTEVASAVGDGRGTHTHPGPLLSCRRVTPTSLAPSVPPLLPRLSLAWCSTTSPSSRAWWRRKFTVFSSRNMAAMTPQ</sequence>
<evidence type="ECO:0000313" key="1">
    <source>
        <dbReference type="EMBL" id="TNN46505.1"/>
    </source>
</evidence>
<accession>A0A4Z2G083</accession>
<name>A0A4Z2G083_9TELE</name>
<keyword evidence="2" id="KW-1185">Reference proteome</keyword>
<comment type="caution">
    <text evidence="1">The sequence shown here is derived from an EMBL/GenBank/DDBJ whole genome shotgun (WGS) entry which is preliminary data.</text>
</comment>
<dbReference type="Proteomes" id="UP000314294">
    <property type="component" value="Unassembled WGS sequence"/>
</dbReference>